<evidence type="ECO:0000313" key="3">
    <source>
        <dbReference type="Proteomes" id="UP001153678"/>
    </source>
</evidence>
<dbReference type="AlphaFoldDB" id="A0A9W4TAA8"/>
<evidence type="ECO:0000313" key="2">
    <source>
        <dbReference type="EMBL" id="CAI2198007.1"/>
    </source>
</evidence>
<evidence type="ECO:0000256" key="1">
    <source>
        <dbReference type="SAM" id="MobiDB-lite"/>
    </source>
</evidence>
<organism evidence="2 3">
    <name type="scientific">Funneliformis geosporum</name>
    <dbReference type="NCBI Taxonomy" id="1117311"/>
    <lineage>
        <taxon>Eukaryota</taxon>
        <taxon>Fungi</taxon>
        <taxon>Fungi incertae sedis</taxon>
        <taxon>Mucoromycota</taxon>
        <taxon>Glomeromycotina</taxon>
        <taxon>Glomeromycetes</taxon>
        <taxon>Glomerales</taxon>
        <taxon>Glomeraceae</taxon>
        <taxon>Funneliformis</taxon>
    </lineage>
</organism>
<dbReference type="Proteomes" id="UP001153678">
    <property type="component" value="Unassembled WGS sequence"/>
</dbReference>
<reference evidence="2" key="1">
    <citation type="submission" date="2022-08" db="EMBL/GenBank/DDBJ databases">
        <authorList>
            <person name="Kallberg Y."/>
            <person name="Tangrot J."/>
            <person name="Rosling A."/>
        </authorList>
    </citation>
    <scope>NUCLEOTIDE SEQUENCE</scope>
    <source>
        <strain evidence="2">Wild A</strain>
    </source>
</reference>
<gene>
    <name evidence="2" type="ORF">FWILDA_LOCUS18359</name>
</gene>
<feature type="compositionally biased region" description="Low complexity" evidence="1">
    <location>
        <begin position="92"/>
        <end position="113"/>
    </location>
</feature>
<feature type="compositionally biased region" description="Polar residues" evidence="1">
    <location>
        <begin position="67"/>
        <end position="78"/>
    </location>
</feature>
<protein>
    <submittedName>
        <fullName evidence="2">15682_t:CDS:1</fullName>
    </submittedName>
</protein>
<feature type="compositionally biased region" description="Polar residues" evidence="1">
    <location>
        <begin position="47"/>
        <end position="59"/>
    </location>
</feature>
<accession>A0A9W4TAA8</accession>
<feature type="compositionally biased region" description="Basic residues" evidence="1">
    <location>
        <begin position="1"/>
        <end position="11"/>
    </location>
</feature>
<dbReference type="EMBL" id="CAMKVN010017611">
    <property type="protein sequence ID" value="CAI2198007.1"/>
    <property type="molecule type" value="Genomic_DNA"/>
</dbReference>
<feature type="region of interest" description="Disordered" evidence="1">
    <location>
        <begin position="43"/>
        <end position="113"/>
    </location>
</feature>
<name>A0A9W4TAA8_9GLOM</name>
<comment type="caution">
    <text evidence="2">The sequence shown here is derived from an EMBL/GenBank/DDBJ whole genome shotgun (WGS) entry which is preliminary data.</text>
</comment>
<proteinExistence type="predicted"/>
<sequence length="139" mass="15257">MSLNKKQKRNSTSKSSLEITQLQSRASQFTKNKFSQMLTRKIRSMIKDSTLTSVTGSTQKRTHSKSTELASVNTTSENTTKDASSKNATEVTTSKNTTKTTTSKNTTKATTSTNTIEEAALKNTTDTRVVHDSDNLTLN</sequence>
<feature type="region of interest" description="Disordered" evidence="1">
    <location>
        <begin position="1"/>
        <end position="20"/>
    </location>
</feature>
<keyword evidence="3" id="KW-1185">Reference proteome</keyword>